<dbReference type="EMBL" id="SJPL01000001">
    <property type="protein sequence ID" value="TWT69431.1"/>
    <property type="molecule type" value="Genomic_DNA"/>
</dbReference>
<feature type="transmembrane region" description="Helical" evidence="5">
    <location>
        <begin position="327"/>
        <end position="347"/>
    </location>
</feature>
<comment type="subcellular location">
    <subcellularLocation>
        <location evidence="1">Membrane</location>
        <topology evidence="1">Multi-pass membrane protein</topology>
    </subcellularLocation>
</comment>
<dbReference type="InterPro" id="IPR011547">
    <property type="entry name" value="SLC26A/SulP_dom"/>
</dbReference>
<feature type="transmembrane region" description="Helical" evidence="5">
    <location>
        <begin position="113"/>
        <end position="136"/>
    </location>
</feature>
<dbReference type="InterPro" id="IPR011322">
    <property type="entry name" value="N-reg_PII-like_a/b"/>
</dbReference>
<dbReference type="InterPro" id="IPR001902">
    <property type="entry name" value="SLC26A/SulP_fam"/>
</dbReference>
<evidence type="ECO:0000256" key="1">
    <source>
        <dbReference type="ARBA" id="ARBA00004141"/>
    </source>
</evidence>
<evidence type="ECO:0000259" key="6">
    <source>
        <dbReference type="Pfam" id="PF00916"/>
    </source>
</evidence>
<dbReference type="InterPro" id="IPR015867">
    <property type="entry name" value="N-reg_PII/ATP_PRibTrfase_C"/>
</dbReference>
<dbReference type="AlphaFoldDB" id="A0A5C5Y472"/>
<keyword evidence="2 5" id="KW-0812">Transmembrane</keyword>
<keyword evidence="4 5" id="KW-0472">Membrane</keyword>
<dbReference type="GO" id="GO:0016020">
    <property type="term" value="C:membrane"/>
    <property type="evidence" value="ECO:0007669"/>
    <property type="project" value="UniProtKB-SubCell"/>
</dbReference>
<dbReference type="SUPFAM" id="SSF54913">
    <property type="entry name" value="GlnB-like"/>
    <property type="match status" value="1"/>
</dbReference>
<feature type="transmembrane region" description="Helical" evidence="5">
    <location>
        <begin position="225"/>
        <end position="243"/>
    </location>
</feature>
<feature type="transmembrane region" description="Helical" evidence="5">
    <location>
        <begin position="32"/>
        <end position="52"/>
    </location>
</feature>
<evidence type="ECO:0000256" key="2">
    <source>
        <dbReference type="ARBA" id="ARBA00022692"/>
    </source>
</evidence>
<sequence>MSDNNTPAESPESHAIPRGDASGFVKYFKHDFLSGLLVFLIALPLCLGISLACGYPPIAGIFTAIIGSILTTFISNSELTIKGPAAGLIVIAIGCIEDFGGDGMTGGWTDADITAYQAALAVGVAAAVIQILFGLFRGGILGEFFPISAVHGMLAAIGVIIIIKQFPVALGVSAGGEPLEMLREIPHYVAEANPAIAAIGMTSILIMFLWPLAGQRVGLLKKIPSPMIVLLVTVPMGLMFDLLHEHSYTLQGHQYQLGEQYLVKMPERIFGMFDDITAPDFNALTQGKAWKWVMMFFIIGSLESLLSAKAIDLLDPWKRKTNMNRDLVAVGIGNLGASMVGGLPMISEIVRSKANIDNGARTRFADMWHGIFLLACVALIPTVLHEIPLAALAGMLVYTGYRLAHPAEFVHVWRIGKEQLAIFVTTLIVVLATDLLIGVAAGILLKLIIHVANGVPLKSLFKPFIEVQEFDDNTSLIVAKESAVFSNWIPFRRQIEQIGLVQKRNLIIDVSDTKLVDHSVMEKLEEMERDFQQEGLQFHIRGLSQMKPLAASPQSARKGGLSTMRRVTVVADHDLESRLVDRFVELGATGFTSTPCSGAGRHRLRCGDGPSESQVRIEVVVTPETGDDVLRFLRTDVFPSHSVAVWCEDVDVVRRDHFDSSVAAAVSATPV</sequence>
<accession>A0A5C5Y472</accession>
<feature type="transmembrane region" description="Helical" evidence="5">
    <location>
        <begin position="420"/>
        <end position="449"/>
    </location>
</feature>
<comment type="caution">
    <text evidence="7">The sequence shown here is derived from an EMBL/GenBank/DDBJ whole genome shotgun (WGS) entry which is preliminary data.</text>
</comment>
<evidence type="ECO:0000256" key="3">
    <source>
        <dbReference type="ARBA" id="ARBA00022989"/>
    </source>
</evidence>
<dbReference type="GO" id="GO:0055085">
    <property type="term" value="P:transmembrane transport"/>
    <property type="evidence" value="ECO:0007669"/>
    <property type="project" value="InterPro"/>
</dbReference>
<dbReference type="InterPro" id="IPR036513">
    <property type="entry name" value="STAS_dom_sf"/>
</dbReference>
<evidence type="ECO:0000256" key="5">
    <source>
        <dbReference type="SAM" id="Phobius"/>
    </source>
</evidence>
<evidence type="ECO:0000313" key="8">
    <source>
        <dbReference type="Proteomes" id="UP000317238"/>
    </source>
</evidence>
<dbReference type="Pfam" id="PF00543">
    <property type="entry name" value="P-II"/>
    <property type="match status" value="1"/>
</dbReference>
<dbReference type="GO" id="GO:0006808">
    <property type="term" value="P:regulation of nitrogen utilization"/>
    <property type="evidence" value="ECO:0007669"/>
    <property type="project" value="InterPro"/>
</dbReference>
<feature type="transmembrane region" description="Helical" evidence="5">
    <location>
        <begin position="148"/>
        <end position="172"/>
    </location>
</feature>
<dbReference type="InterPro" id="IPR002187">
    <property type="entry name" value="N-reg_PII"/>
</dbReference>
<dbReference type="Pfam" id="PF00916">
    <property type="entry name" value="Sulfate_transp"/>
    <property type="match status" value="1"/>
</dbReference>
<reference evidence="7 8" key="1">
    <citation type="submission" date="2019-02" db="EMBL/GenBank/DDBJ databases">
        <title>Deep-cultivation of Planctomycetes and their phenomic and genomic characterization uncovers novel biology.</title>
        <authorList>
            <person name="Wiegand S."/>
            <person name="Jogler M."/>
            <person name="Boedeker C."/>
            <person name="Pinto D."/>
            <person name="Vollmers J."/>
            <person name="Rivas-Marin E."/>
            <person name="Kohn T."/>
            <person name="Peeters S.H."/>
            <person name="Heuer A."/>
            <person name="Rast P."/>
            <person name="Oberbeckmann S."/>
            <person name="Bunk B."/>
            <person name="Jeske O."/>
            <person name="Meyerdierks A."/>
            <person name="Storesund J.E."/>
            <person name="Kallscheuer N."/>
            <person name="Luecker S."/>
            <person name="Lage O.M."/>
            <person name="Pohl T."/>
            <person name="Merkel B.J."/>
            <person name="Hornburger P."/>
            <person name="Mueller R.-W."/>
            <person name="Bruemmer F."/>
            <person name="Labrenz M."/>
            <person name="Spormann A.M."/>
            <person name="Op Den Camp H."/>
            <person name="Overmann J."/>
            <person name="Amann R."/>
            <person name="Jetten M.S.M."/>
            <person name="Mascher T."/>
            <person name="Medema M.H."/>
            <person name="Devos D.P."/>
            <person name="Kaster A.-K."/>
            <person name="Ovreas L."/>
            <person name="Rohde M."/>
            <person name="Galperin M.Y."/>
            <person name="Jogler C."/>
        </authorList>
    </citation>
    <scope>NUCLEOTIDE SEQUENCE [LARGE SCALE GENOMIC DNA]</scope>
    <source>
        <strain evidence="7 8">Pan14r</strain>
    </source>
</reference>
<protein>
    <submittedName>
        <fullName evidence="7">C4-dicarboxylic acid transporter DauA</fullName>
    </submittedName>
</protein>
<name>A0A5C5Y472_9PLAN</name>
<feature type="domain" description="SLC26A/SulP transporter" evidence="6">
    <location>
        <begin position="28"/>
        <end position="425"/>
    </location>
</feature>
<keyword evidence="3 5" id="KW-1133">Transmembrane helix</keyword>
<feature type="transmembrane region" description="Helical" evidence="5">
    <location>
        <begin position="192"/>
        <end position="213"/>
    </location>
</feature>
<dbReference type="OrthoDB" id="9769739at2"/>
<feature type="transmembrane region" description="Helical" evidence="5">
    <location>
        <begin position="289"/>
        <end position="306"/>
    </location>
</feature>
<feature type="transmembrane region" description="Helical" evidence="5">
    <location>
        <begin position="367"/>
        <end position="399"/>
    </location>
</feature>
<dbReference type="RefSeq" id="WP_145299275.1">
    <property type="nucleotide sequence ID" value="NZ_CP036319.1"/>
</dbReference>
<evidence type="ECO:0000313" key="7">
    <source>
        <dbReference type="EMBL" id="TWT69431.1"/>
    </source>
</evidence>
<feature type="transmembrane region" description="Helical" evidence="5">
    <location>
        <begin position="58"/>
        <end position="76"/>
    </location>
</feature>
<gene>
    <name evidence="7" type="primary">dauA_1</name>
    <name evidence="7" type="ORF">Pan14r_17170</name>
</gene>
<dbReference type="Proteomes" id="UP000317238">
    <property type="component" value="Unassembled WGS sequence"/>
</dbReference>
<evidence type="ECO:0000256" key="4">
    <source>
        <dbReference type="ARBA" id="ARBA00023136"/>
    </source>
</evidence>
<dbReference type="PANTHER" id="PTHR11814">
    <property type="entry name" value="SULFATE TRANSPORTER"/>
    <property type="match status" value="1"/>
</dbReference>
<organism evidence="7 8">
    <name type="scientific">Crateriforma conspicua</name>
    <dbReference type="NCBI Taxonomy" id="2527996"/>
    <lineage>
        <taxon>Bacteria</taxon>
        <taxon>Pseudomonadati</taxon>
        <taxon>Planctomycetota</taxon>
        <taxon>Planctomycetia</taxon>
        <taxon>Planctomycetales</taxon>
        <taxon>Planctomycetaceae</taxon>
        <taxon>Crateriforma</taxon>
    </lineage>
</organism>
<dbReference type="GO" id="GO:0030234">
    <property type="term" value="F:enzyme regulator activity"/>
    <property type="evidence" value="ECO:0007669"/>
    <property type="project" value="InterPro"/>
</dbReference>
<proteinExistence type="predicted"/>
<dbReference type="Gene3D" id="3.30.70.120">
    <property type="match status" value="1"/>
</dbReference>
<keyword evidence="8" id="KW-1185">Reference proteome</keyword>
<dbReference type="Gene3D" id="3.30.750.24">
    <property type="entry name" value="STAS domain"/>
    <property type="match status" value="1"/>
</dbReference>